<evidence type="ECO:0000313" key="3">
    <source>
        <dbReference type="Proteomes" id="UP000319731"/>
    </source>
</evidence>
<feature type="compositionally biased region" description="Acidic residues" evidence="1">
    <location>
        <begin position="162"/>
        <end position="178"/>
    </location>
</feature>
<dbReference type="Proteomes" id="UP000319731">
    <property type="component" value="Unassembled WGS sequence"/>
</dbReference>
<dbReference type="AlphaFoldDB" id="A0A507C8R0"/>
<organism evidence="2 3">
    <name type="scientific">Synchytrium microbalum</name>
    <dbReference type="NCBI Taxonomy" id="1806994"/>
    <lineage>
        <taxon>Eukaryota</taxon>
        <taxon>Fungi</taxon>
        <taxon>Fungi incertae sedis</taxon>
        <taxon>Chytridiomycota</taxon>
        <taxon>Chytridiomycota incertae sedis</taxon>
        <taxon>Chytridiomycetes</taxon>
        <taxon>Synchytriales</taxon>
        <taxon>Synchytriaceae</taxon>
        <taxon>Synchytrium</taxon>
    </lineage>
</organism>
<feature type="compositionally biased region" description="Low complexity" evidence="1">
    <location>
        <begin position="196"/>
        <end position="207"/>
    </location>
</feature>
<protein>
    <submittedName>
        <fullName evidence="2">Uncharacterized protein</fullName>
    </submittedName>
</protein>
<gene>
    <name evidence="2" type="ORF">SmJEL517_g01755</name>
</gene>
<feature type="region of interest" description="Disordered" evidence="1">
    <location>
        <begin position="196"/>
        <end position="226"/>
    </location>
</feature>
<dbReference type="GeneID" id="42002980"/>
<evidence type="ECO:0000256" key="1">
    <source>
        <dbReference type="SAM" id="MobiDB-lite"/>
    </source>
</evidence>
<proteinExistence type="predicted"/>
<feature type="compositionally biased region" description="Polar residues" evidence="1">
    <location>
        <begin position="148"/>
        <end position="161"/>
    </location>
</feature>
<name>A0A507C8R0_9FUNG</name>
<evidence type="ECO:0000313" key="2">
    <source>
        <dbReference type="EMBL" id="TPX36012.1"/>
    </source>
</evidence>
<dbReference type="RefSeq" id="XP_031026397.1">
    <property type="nucleotide sequence ID" value="XM_031167683.1"/>
</dbReference>
<keyword evidence="3" id="KW-1185">Reference proteome</keyword>
<comment type="caution">
    <text evidence="2">The sequence shown here is derived from an EMBL/GenBank/DDBJ whole genome shotgun (WGS) entry which is preliminary data.</text>
</comment>
<dbReference type="EMBL" id="QEAO01000006">
    <property type="protein sequence ID" value="TPX36012.1"/>
    <property type="molecule type" value="Genomic_DNA"/>
</dbReference>
<feature type="region of interest" description="Disordered" evidence="1">
    <location>
        <begin position="147"/>
        <end position="182"/>
    </location>
</feature>
<accession>A0A507C8R0</accession>
<sequence>MLVESSPSLLKLNAMFPPATLLLLPRPTPTHHQQQHPPAHSNHNSMISQREIAIMLAQTASHKLNQELSRHASTSIRKVVLMQNLLTAIHESWSNVQNVGRYSAAESSYNYGSNCNGSNSRDNSGSWSAGSNDDIVELTLEDMVVGVDSSQHKPSSPTTDSIEAEEEDGTPSETETESDSGLSDLDAQFESLHLSLSQPPTLPPQTSAPHVPLPSTPSNNNSNSNSYNYIVKSKSCPIYIPPVDDTDDSFFGDEGCGEDGGGWGYATEKIKALVVPSSRPIVIEASSVWETPKELDILERLFDEHMFGSPTMAMYDVRV</sequence>
<reference evidence="2 3" key="1">
    <citation type="journal article" date="2019" name="Sci. Rep.">
        <title>Comparative genomics of chytrid fungi reveal insights into the obligate biotrophic and pathogenic lifestyle of Synchytrium endobioticum.</title>
        <authorList>
            <person name="van de Vossenberg B.T.L.H."/>
            <person name="Warris S."/>
            <person name="Nguyen H.D.T."/>
            <person name="van Gent-Pelzer M.P.E."/>
            <person name="Joly D.L."/>
            <person name="van de Geest H.C."/>
            <person name="Bonants P.J.M."/>
            <person name="Smith D.S."/>
            <person name="Levesque C.A."/>
            <person name="van der Lee T.A.J."/>
        </authorList>
    </citation>
    <scope>NUCLEOTIDE SEQUENCE [LARGE SCALE GENOMIC DNA]</scope>
    <source>
        <strain evidence="2 3">JEL517</strain>
    </source>
</reference>